<dbReference type="AlphaFoldDB" id="A0A4P7IDS3"/>
<evidence type="ECO:0000256" key="5">
    <source>
        <dbReference type="ARBA" id="ARBA00023186"/>
    </source>
</evidence>
<dbReference type="Gene3D" id="1.20.120.340">
    <property type="entry name" value="Flagellar protein FliS"/>
    <property type="match status" value="1"/>
</dbReference>
<dbReference type="InterPro" id="IPR036584">
    <property type="entry name" value="FliS_sf"/>
</dbReference>
<dbReference type="Proteomes" id="UP000294853">
    <property type="component" value="Chromosome"/>
</dbReference>
<keyword evidence="4" id="KW-1005">Bacterial flagellum biogenesis</keyword>
<dbReference type="InterPro" id="IPR003713">
    <property type="entry name" value="FliS"/>
</dbReference>
<evidence type="ECO:0000256" key="1">
    <source>
        <dbReference type="ARBA" id="ARBA00004514"/>
    </source>
</evidence>
<dbReference type="GO" id="GO:0005829">
    <property type="term" value="C:cytosol"/>
    <property type="evidence" value="ECO:0007669"/>
    <property type="project" value="UniProtKB-SubCell"/>
</dbReference>
<keyword evidence="6" id="KW-0966">Cell projection</keyword>
<dbReference type="KEGG" id="nsn:EXE58_07140"/>
<keyword evidence="3" id="KW-0963">Cytoplasm</keyword>
<dbReference type="GO" id="GO:0071973">
    <property type="term" value="P:bacterial-type flagellum-dependent cell motility"/>
    <property type="evidence" value="ECO:0007669"/>
    <property type="project" value="TreeGrafter"/>
</dbReference>
<dbReference type="CDD" id="cd16098">
    <property type="entry name" value="FliS"/>
    <property type="match status" value="1"/>
</dbReference>
<evidence type="ECO:0000256" key="3">
    <source>
        <dbReference type="ARBA" id="ARBA00022490"/>
    </source>
</evidence>
<dbReference type="PANTHER" id="PTHR34773:SF1">
    <property type="entry name" value="FLAGELLAR SECRETION CHAPERONE FLIS"/>
    <property type="match status" value="1"/>
</dbReference>
<gene>
    <name evidence="6" type="primary">fliS</name>
    <name evidence="6" type="ORF">EXE58_07140</name>
</gene>
<protein>
    <submittedName>
        <fullName evidence="6">Flagellar export chaperone FliS</fullName>
    </submittedName>
</protein>
<evidence type="ECO:0000313" key="6">
    <source>
        <dbReference type="EMBL" id="QBX55248.1"/>
    </source>
</evidence>
<organism evidence="6 7">
    <name type="scientific">Nocardioides seonyuensis</name>
    <dbReference type="NCBI Taxonomy" id="2518371"/>
    <lineage>
        <taxon>Bacteria</taxon>
        <taxon>Bacillati</taxon>
        <taxon>Actinomycetota</taxon>
        <taxon>Actinomycetes</taxon>
        <taxon>Propionibacteriales</taxon>
        <taxon>Nocardioidaceae</taxon>
        <taxon>Nocardioides</taxon>
    </lineage>
</organism>
<dbReference type="GO" id="GO:0044780">
    <property type="term" value="P:bacterial-type flagellum assembly"/>
    <property type="evidence" value="ECO:0007669"/>
    <property type="project" value="InterPro"/>
</dbReference>
<reference evidence="6 7" key="1">
    <citation type="submission" date="2019-03" db="EMBL/GenBank/DDBJ databases">
        <title>Three New Species of Nocardioides, Nocardioides euryhalodurans sp. nov., Nocardioides seonyuensis sp. nov. and Nocardioides eburneoflavus sp. nov. Iolated from Soil.</title>
        <authorList>
            <person name="Roh S.G."/>
            <person name="Lee C."/>
            <person name="Kim M.-K."/>
            <person name="Kim S.B."/>
        </authorList>
    </citation>
    <scope>NUCLEOTIDE SEQUENCE [LARGE SCALE GENOMIC DNA]</scope>
    <source>
        <strain evidence="6 7">MMS17-SY207-3</strain>
    </source>
</reference>
<dbReference type="Pfam" id="PF02561">
    <property type="entry name" value="FliS"/>
    <property type="match status" value="1"/>
</dbReference>
<proteinExistence type="inferred from homology"/>
<name>A0A4P7IDS3_9ACTN</name>
<dbReference type="OrthoDB" id="3268516at2"/>
<keyword evidence="7" id="KW-1185">Reference proteome</keyword>
<dbReference type="NCBIfam" id="TIGR00208">
    <property type="entry name" value="fliS"/>
    <property type="match status" value="1"/>
</dbReference>
<comment type="similarity">
    <text evidence="2">Belongs to the FliS family.</text>
</comment>
<evidence type="ECO:0000313" key="7">
    <source>
        <dbReference type="Proteomes" id="UP000294853"/>
    </source>
</evidence>
<dbReference type="RefSeq" id="WP_135267234.1">
    <property type="nucleotide sequence ID" value="NZ_CP038436.1"/>
</dbReference>
<keyword evidence="6" id="KW-0282">Flagellum</keyword>
<keyword evidence="6" id="KW-0969">Cilium</keyword>
<keyword evidence="5" id="KW-0143">Chaperone</keyword>
<dbReference type="PANTHER" id="PTHR34773">
    <property type="entry name" value="FLAGELLAR SECRETION CHAPERONE FLIS"/>
    <property type="match status" value="1"/>
</dbReference>
<dbReference type="EMBL" id="CP038436">
    <property type="protein sequence ID" value="QBX55248.1"/>
    <property type="molecule type" value="Genomic_DNA"/>
</dbReference>
<evidence type="ECO:0000256" key="2">
    <source>
        <dbReference type="ARBA" id="ARBA00008787"/>
    </source>
</evidence>
<sequence length="125" mass="13605">MNTTTNPYLQASVQTASPSRLLVMLYDRLVLDCRRALEAQEAGNHPAAHGALTHAQDIVAELQGSLRPELWDGAEMLNSLYSHLLVQLVQANVQRDAALTTHCLDLVTGLADAWRQAAMDNAKSA</sequence>
<dbReference type="SUPFAM" id="SSF101116">
    <property type="entry name" value="Flagellar export chaperone FliS"/>
    <property type="match status" value="1"/>
</dbReference>
<evidence type="ECO:0000256" key="4">
    <source>
        <dbReference type="ARBA" id="ARBA00022795"/>
    </source>
</evidence>
<comment type="subcellular location">
    <subcellularLocation>
        <location evidence="1">Cytoplasm</location>
        <location evidence="1">Cytosol</location>
    </subcellularLocation>
</comment>
<accession>A0A4P7IDS3</accession>